<dbReference type="AlphaFoldDB" id="A0A0N9NIE6"/>
<reference evidence="3" key="1">
    <citation type="submission" date="2015-06" db="EMBL/GenBank/DDBJ databases">
        <title>Complete genome sequence and metabolic analysis of phthalate degradation pathway in Gordonia sp. QH-11.</title>
        <authorList>
            <person name="Jin D."/>
            <person name="Kong X."/>
            <person name="Bai Z."/>
        </authorList>
    </citation>
    <scope>NUCLEOTIDE SEQUENCE [LARGE SCALE GENOMIC DNA]</scope>
    <source>
        <strain evidence="3">QH-11</strain>
    </source>
</reference>
<reference evidence="2 3" key="2">
    <citation type="journal article" date="2017" name="Int. J. Syst. Evol. Microbiol.">
        <title>Gordonia phthalatica sp. nov., a di-n-butyl phthalate-degrading bacterium isolated from activated sludge.</title>
        <authorList>
            <person name="Jin D."/>
            <person name="Kong X."/>
            <person name="Jia M."/>
            <person name="Yu X."/>
            <person name="Wang X."/>
            <person name="Zhuang X."/>
            <person name="Deng Y."/>
            <person name="Bai Z."/>
        </authorList>
    </citation>
    <scope>NUCLEOTIDE SEQUENCE [LARGE SCALE GENOMIC DNA]</scope>
    <source>
        <strain evidence="2 3">QH-11</strain>
    </source>
</reference>
<evidence type="ECO:0000259" key="1">
    <source>
        <dbReference type="PROSITE" id="PS50943"/>
    </source>
</evidence>
<proteinExistence type="predicted"/>
<dbReference type="CDD" id="cd00093">
    <property type="entry name" value="HTH_XRE"/>
    <property type="match status" value="1"/>
</dbReference>
<dbReference type="RefSeq" id="WP_062395614.1">
    <property type="nucleotide sequence ID" value="NZ_CP011853.1"/>
</dbReference>
<evidence type="ECO:0000313" key="3">
    <source>
        <dbReference type="Proteomes" id="UP000063789"/>
    </source>
</evidence>
<dbReference type="GO" id="GO:0003677">
    <property type="term" value="F:DNA binding"/>
    <property type="evidence" value="ECO:0007669"/>
    <property type="project" value="InterPro"/>
</dbReference>
<keyword evidence="3" id="KW-1185">Reference proteome</keyword>
<dbReference type="STRING" id="1136941.ACH46_18190"/>
<dbReference type="InterPro" id="IPR010982">
    <property type="entry name" value="Lambda_DNA-bd_dom_sf"/>
</dbReference>
<feature type="domain" description="HTH cro/C1-type" evidence="1">
    <location>
        <begin position="25"/>
        <end position="79"/>
    </location>
</feature>
<name>A0A0N9NIE6_9ACTN</name>
<gene>
    <name evidence="2" type="ORF">ACH46_18190</name>
</gene>
<protein>
    <recommendedName>
        <fullName evidence="1">HTH cro/C1-type domain-containing protein</fullName>
    </recommendedName>
</protein>
<dbReference type="EMBL" id="CP011853">
    <property type="protein sequence ID" value="ALG87014.1"/>
    <property type="molecule type" value="Genomic_DNA"/>
</dbReference>
<dbReference type="Gene3D" id="1.10.260.40">
    <property type="entry name" value="lambda repressor-like DNA-binding domains"/>
    <property type="match status" value="1"/>
</dbReference>
<accession>A0A0N9NIE6</accession>
<dbReference type="PATRIC" id="fig|1136941.3.peg.3719"/>
<organism evidence="2 3">
    <name type="scientific">Gordonia phthalatica</name>
    <dbReference type="NCBI Taxonomy" id="1136941"/>
    <lineage>
        <taxon>Bacteria</taxon>
        <taxon>Bacillati</taxon>
        <taxon>Actinomycetota</taxon>
        <taxon>Actinomycetes</taxon>
        <taxon>Mycobacteriales</taxon>
        <taxon>Gordoniaceae</taxon>
        <taxon>Gordonia</taxon>
    </lineage>
</organism>
<dbReference type="KEGG" id="goq:ACH46_18190"/>
<dbReference type="Pfam" id="PF01381">
    <property type="entry name" value="HTH_3"/>
    <property type="match status" value="1"/>
</dbReference>
<dbReference type="SMART" id="SM00530">
    <property type="entry name" value="HTH_XRE"/>
    <property type="match status" value="1"/>
</dbReference>
<dbReference type="Proteomes" id="UP000063789">
    <property type="component" value="Chromosome"/>
</dbReference>
<dbReference type="PROSITE" id="PS50943">
    <property type="entry name" value="HTH_CROC1"/>
    <property type="match status" value="1"/>
</dbReference>
<dbReference type="InterPro" id="IPR001387">
    <property type="entry name" value="Cro/C1-type_HTH"/>
</dbReference>
<dbReference type="SUPFAM" id="SSF47413">
    <property type="entry name" value="lambda repressor-like DNA-binding domains"/>
    <property type="match status" value="1"/>
</dbReference>
<sequence>MATPRRTKRPANVAMHGFEGIAALVATRRVQLGLTQETLADLAGVSRSSVQAIEYGRASVKLASFIDVLDALGLQMGVETKGRRDE</sequence>
<evidence type="ECO:0000313" key="2">
    <source>
        <dbReference type="EMBL" id="ALG87014.1"/>
    </source>
</evidence>